<proteinExistence type="predicted"/>
<dbReference type="EMBL" id="FNIA01000027">
    <property type="protein sequence ID" value="SDN32543.1"/>
    <property type="molecule type" value="Genomic_DNA"/>
</dbReference>
<keyword evidence="2" id="KW-1185">Reference proteome</keyword>
<sequence>MANTSTTDRSRSAVRRVSTNGWPLDATATLLSVLVLAGATGLSLTAVAAPAPSRGGTA</sequence>
<reference evidence="1 2" key="1">
    <citation type="submission" date="2016-10" db="EMBL/GenBank/DDBJ databases">
        <authorList>
            <person name="de Groot N.N."/>
        </authorList>
    </citation>
    <scope>NUCLEOTIDE SEQUENCE [LARGE SCALE GENOMIC DNA]</scope>
    <source>
        <strain evidence="2">EB21,IBRC-M 10013,KCTC 4048</strain>
    </source>
</reference>
<accession>A0A1H0AHL0</accession>
<organism evidence="1 2">
    <name type="scientific">Haloarchaeobius iranensis</name>
    <dbReference type="NCBI Taxonomy" id="996166"/>
    <lineage>
        <taxon>Archaea</taxon>
        <taxon>Methanobacteriati</taxon>
        <taxon>Methanobacteriota</taxon>
        <taxon>Stenosarchaea group</taxon>
        <taxon>Halobacteria</taxon>
        <taxon>Halobacteriales</taxon>
        <taxon>Halorubellaceae</taxon>
        <taxon>Haloarchaeobius</taxon>
    </lineage>
</organism>
<gene>
    <name evidence="1" type="ORF">SAMN05192554_1279</name>
</gene>
<protein>
    <submittedName>
        <fullName evidence="1">Uncharacterized protein</fullName>
    </submittedName>
</protein>
<evidence type="ECO:0000313" key="1">
    <source>
        <dbReference type="EMBL" id="SDN32543.1"/>
    </source>
</evidence>
<name>A0A1H0AHL0_9EURY</name>
<dbReference type="STRING" id="996166.SAMN05192554_1279"/>
<dbReference type="Proteomes" id="UP000199370">
    <property type="component" value="Unassembled WGS sequence"/>
</dbReference>
<dbReference type="RefSeq" id="WP_175526501.1">
    <property type="nucleotide sequence ID" value="NZ_FNIA01000027.1"/>
</dbReference>
<dbReference type="AlphaFoldDB" id="A0A1H0AHL0"/>
<evidence type="ECO:0000313" key="2">
    <source>
        <dbReference type="Proteomes" id="UP000199370"/>
    </source>
</evidence>